<dbReference type="InParanoid" id="A0A165H6A0"/>
<sequence>MNSEKTVGAIRDGPGEKLNTARAAPLDSTSHPRSERPPARTSQDFKTVREYYVAVAKNEYPEENVEQLDDLHLIYSYQRLAGDGKLSYDQFIKNFQDECEDESSYTGEVIEVEALATAKLDKPLTVIGVTHDLLFSIQASDSPSQLKPVPGEEDVHYTSIPGSNLALRIWGKGMEDEHYYCLDFVDKDTLQAVNMPSDFKLYTVPPMDSWWRPHFGGQMFSLESEFQVPQQELKAGEEKFLLSEGDCIRLSRKGAKELYVNVPIRPRDRRPPWLRGAYVSTFGPASALDSAPEAGSSC</sequence>
<evidence type="ECO:0000256" key="1">
    <source>
        <dbReference type="SAM" id="MobiDB-lite"/>
    </source>
</evidence>
<dbReference type="OrthoDB" id="2628807at2759"/>
<feature type="region of interest" description="Disordered" evidence="1">
    <location>
        <begin position="1"/>
        <end position="43"/>
    </location>
</feature>
<dbReference type="AlphaFoldDB" id="A0A165H6A0"/>
<proteinExistence type="predicted"/>
<name>A0A165H6A0_9APHY</name>
<dbReference type="Proteomes" id="UP000076871">
    <property type="component" value="Unassembled WGS sequence"/>
</dbReference>
<evidence type="ECO:0000313" key="2">
    <source>
        <dbReference type="EMBL" id="KZT11299.1"/>
    </source>
</evidence>
<accession>A0A165H6A0</accession>
<gene>
    <name evidence="2" type="ORF">LAESUDRAFT_747054</name>
</gene>
<dbReference type="RefSeq" id="XP_040769039.1">
    <property type="nucleotide sequence ID" value="XM_040911453.1"/>
</dbReference>
<organism evidence="2 3">
    <name type="scientific">Laetiporus sulphureus 93-53</name>
    <dbReference type="NCBI Taxonomy" id="1314785"/>
    <lineage>
        <taxon>Eukaryota</taxon>
        <taxon>Fungi</taxon>
        <taxon>Dikarya</taxon>
        <taxon>Basidiomycota</taxon>
        <taxon>Agaricomycotina</taxon>
        <taxon>Agaricomycetes</taxon>
        <taxon>Polyporales</taxon>
        <taxon>Laetiporus</taxon>
    </lineage>
</organism>
<evidence type="ECO:0000313" key="3">
    <source>
        <dbReference type="Proteomes" id="UP000076871"/>
    </source>
</evidence>
<protein>
    <submittedName>
        <fullName evidence="2">Uncharacterized protein</fullName>
    </submittedName>
</protein>
<keyword evidence="3" id="KW-1185">Reference proteome</keyword>
<reference evidence="2 3" key="1">
    <citation type="journal article" date="2016" name="Mol. Biol. Evol.">
        <title>Comparative Genomics of Early-Diverging Mushroom-Forming Fungi Provides Insights into the Origins of Lignocellulose Decay Capabilities.</title>
        <authorList>
            <person name="Nagy L.G."/>
            <person name="Riley R."/>
            <person name="Tritt A."/>
            <person name="Adam C."/>
            <person name="Daum C."/>
            <person name="Floudas D."/>
            <person name="Sun H."/>
            <person name="Yadav J.S."/>
            <person name="Pangilinan J."/>
            <person name="Larsson K.H."/>
            <person name="Matsuura K."/>
            <person name="Barry K."/>
            <person name="Labutti K."/>
            <person name="Kuo R."/>
            <person name="Ohm R.A."/>
            <person name="Bhattacharya S.S."/>
            <person name="Shirouzu T."/>
            <person name="Yoshinaga Y."/>
            <person name="Martin F.M."/>
            <person name="Grigoriev I.V."/>
            <person name="Hibbett D.S."/>
        </authorList>
    </citation>
    <scope>NUCLEOTIDE SEQUENCE [LARGE SCALE GENOMIC DNA]</scope>
    <source>
        <strain evidence="2 3">93-53</strain>
    </source>
</reference>
<dbReference type="GeneID" id="63828481"/>
<dbReference type="EMBL" id="KV427607">
    <property type="protein sequence ID" value="KZT11299.1"/>
    <property type="molecule type" value="Genomic_DNA"/>
</dbReference>